<sequence>MQPQVNITATPVPMSSPGTLPDNKTPSPVISISPVRTIVPDRTQDPLVGFRDSIILSLDNLQSGKEGLILTYRSGDINRVQQKANEYALMVRRNSELSDVPTKMDFVRLNYYDYIDQTEQVAKNFKEGAARYLSSDKASATSFFEAGIMSADRADISDKRIRTFLREHVRQVQINQT</sequence>
<reference evidence="2 3" key="1">
    <citation type="submission" date="2018-05" db="EMBL/GenBank/DDBJ databases">
        <title>Draft genome of Methanospirillum lacunae Ki8-1.</title>
        <authorList>
            <person name="Dueholm M.S."/>
            <person name="Nielsen P.H."/>
            <person name="Bakmann L.F."/>
            <person name="Otzen D.E."/>
        </authorList>
    </citation>
    <scope>NUCLEOTIDE SEQUENCE [LARGE SCALE GENOMIC DNA]</scope>
    <source>
        <strain evidence="2 3">Ki8-1</strain>
    </source>
</reference>
<evidence type="ECO:0000313" key="3">
    <source>
        <dbReference type="Proteomes" id="UP000245657"/>
    </source>
</evidence>
<feature type="compositionally biased region" description="Polar residues" evidence="1">
    <location>
        <begin position="16"/>
        <end position="26"/>
    </location>
</feature>
<protein>
    <submittedName>
        <fullName evidence="2">Uncharacterized protein</fullName>
    </submittedName>
</protein>
<keyword evidence="3" id="KW-1185">Reference proteome</keyword>
<dbReference type="Proteomes" id="UP000245657">
    <property type="component" value="Unassembled WGS sequence"/>
</dbReference>
<comment type="caution">
    <text evidence="2">The sequence shown here is derived from an EMBL/GenBank/DDBJ whole genome shotgun (WGS) entry which is preliminary data.</text>
</comment>
<name>A0A2V2N1S4_9EURY</name>
<organism evidence="2 3">
    <name type="scientific">Methanospirillum lacunae</name>
    <dbReference type="NCBI Taxonomy" id="668570"/>
    <lineage>
        <taxon>Archaea</taxon>
        <taxon>Methanobacteriati</taxon>
        <taxon>Methanobacteriota</taxon>
        <taxon>Stenosarchaea group</taxon>
        <taxon>Methanomicrobia</taxon>
        <taxon>Methanomicrobiales</taxon>
        <taxon>Methanospirillaceae</taxon>
        <taxon>Methanospirillum</taxon>
    </lineage>
</organism>
<proteinExistence type="predicted"/>
<feature type="region of interest" description="Disordered" evidence="1">
    <location>
        <begin position="1"/>
        <end position="26"/>
    </location>
</feature>
<dbReference type="EMBL" id="QGMY01000008">
    <property type="protein sequence ID" value="PWR71656.1"/>
    <property type="molecule type" value="Genomic_DNA"/>
</dbReference>
<gene>
    <name evidence="2" type="ORF">DK846_12460</name>
</gene>
<dbReference type="AlphaFoldDB" id="A0A2V2N1S4"/>
<accession>A0A2V2N1S4</accession>
<evidence type="ECO:0000256" key="1">
    <source>
        <dbReference type="SAM" id="MobiDB-lite"/>
    </source>
</evidence>
<evidence type="ECO:0000313" key="2">
    <source>
        <dbReference type="EMBL" id="PWR71656.1"/>
    </source>
</evidence>